<keyword evidence="2" id="KW-1185">Reference proteome</keyword>
<evidence type="ECO:0000313" key="1">
    <source>
        <dbReference type="EMBL" id="KIJ57501.1"/>
    </source>
</evidence>
<dbReference type="HOGENOM" id="CLU_009487_3_0_1"/>
<protein>
    <submittedName>
        <fullName evidence="1">Uncharacterized protein</fullName>
    </submittedName>
</protein>
<accession>A0A0C2L7C7</accession>
<sequence>DSGWHFGATNTTTKKLEVFSIEDMARDMEGCAPGLWRMLGVLFDGEASKTNNENGVAEGDITMGDDDSYWDEIDEIDLEGFINGLTADRGLPPSAGNKRSRRQAAIVMIRKTVVIATLMASVNQKANVLQSILGIFFQSTH</sequence>
<dbReference type="Proteomes" id="UP000053820">
    <property type="component" value="Unassembled WGS sequence"/>
</dbReference>
<feature type="non-terminal residue" evidence="1">
    <location>
        <position position="1"/>
    </location>
</feature>
<proteinExistence type="predicted"/>
<feature type="non-terminal residue" evidence="1">
    <location>
        <position position="141"/>
    </location>
</feature>
<name>A0A0C2L7C7_9AGAM</name>
<evidence type="ECO:0000313" key="2">
    <source>
        <dbReference type="Proteomes" id="UP000053820"/>
    </source>
</evidence>
<gene>
    <name evidence="1" type="ORF">HYDPIDRAFT_72446</name>
</gene>
<dbReference type="AlphaFoldDB" id="A0A0C2L7C7"/>
<dbReference type="OrthoDB" id="2677494at2759"/>
<dbReference type="EMBL" id="KN840327">
    <property type="protein sequence ID" value="KIJ57501.1"/>
    <property type="molecule type" value="Genomic_DNA"/>
</dbReference>
<reference evidence="1 2" key="1">
    <citation type="submission" date="2014-04" db="EMBL/GenBank/DDBJ databases">
        <title>Evolutionary Origins and Diversification of the Mycorrhizal Mutualists.</title>
        <authorList>
            <consortium name="DOE Joint Genome Institute"/>
            <consortium name="Mycorrhizal Genomics Consortium"/>
            <person name="Kohler A."/>
            <person name="Kuo A."/>
            <person name="Nagy L.G."/>
            <person name="Floudas D."/>
            <person name="Copeland A."/>
            <person name="Barry K.W."/>
            <person name="Cichocki N."/>
            <person name="Veneault-Fourrey C."/>
            <person name="LaButti K."/>
            <person name="Lindquist E.A."/>
            <person name="Lipzen A."/>
            <person name="Lundell T."/>
            <person name="Morin E."/>
            <person name="Murat C."/>
            <person name="Riley R."/>
            <person name="Ohm R."/>
            <person name="Sun H."/>
            <person name="Tunlid A."/>
            <person name="Henrissat B."/>
            <person name="Grigoriev I.V."/>
            <person name="Hibbett D.S."/>
            <person name="Martin F."/>
        </authorList>
    </citation>
    <scope>NUCLEOTIDE SEQUENCE [LARGE SCALE GENOMIC DNA]</scope>
    <source>
        <strain evidence="1 2">MD-312</strain>
    </source>
</reference>
<organism evidence="1 2">
    <name type="scientific">Hydnomerulius pinastri MD-312</name>
    <dbReference type="NCBI Taxonomy" id="994086"/>
    <lineage>
        <taxon>Eukaryota</taxon>
        <taxon>Fungi</taxon>
        <taxon>Dikarya</taxon>
        <taxon>Basidiomycota</taxon>
        <taxon>Agaricomycotina</taxon>
        <taxon>Agaricomycetes</taxon>
        <taxon>Agaricomycetidae</taxon>
        <taxon>Boletales</taxon>
        <taxon>Boletales incertae sedis</taxon>
        <taxon>Leucogyrophana</taxon>
    </lineage>
</organism>